<reference evidence="1" key="2">
    <citation type="journal article" date="2015" name="Data Brief">
        <title>Shoot transcriptome of the giant reed, Arundo donax.</title>
        <authorList>
            <person name="Barrero R.A."/>
            <person name="Guerrero F.D."/>
            <person name="Moolhuijzen P."/>
            <person name="Goolsby J.A."/>
            <person name="Tidwell J."/>
            <person name="Bellgard S.E."/>
            <person name="Bellgard M.I."/>
        </authorList>
    </citation>
    <scope>NUCLEOTIDE SEQUENCE</scope>
    <source>
        <tissue evidence="1">Shoot tissue taken approximately 20 cm above the soil surface</tissue>
    </source>
</reference>
<proteinExistence type="predicted"/>
<protein>
    <submittedName>
        <fullName evidence="1">Uncharacterized protein</fullName>
    </submittedName>
</protein>
<accession>A0A0A8ZZZ7</accession>
<dbReference type="EMBL" id="GBRH01252931">
    <property type="protein sequence ID" value="JAD44964.1"/>
    <property type="molecule type" value="Transcribed_RNA"/>
</dbReference>
<organism evidence="1">
    <name type="scientific">Arundo donax</name>
    <name type="common">Giant reed</name>
    <name type="synonym">Donax arundinaceus</name>
    <dbReference type="NCBI Taxonomy" id="35708"/>
    <lineage>
        <taxon>Eukaryota</taxon>
        <taxon>Viridiplantae</taxon>
        <taxon>Streptophyta</taxon>
        <taxon>Embryophyta</taxon>
        <taxon>Tracheophyta</taxon>
        <taxon>Spermatophyta</taxon>
        <taxon>Magnoliopsida</taxon>
        <taxon>Liliopsida</taxon>
        <taxon>Poales</taxon>
        <taxon>Poaceae</taxon>
        <taxon>PACMAD clade</taxon>
        <taxon>Arundinoideae</taxon>
        <taxon>Arundineae</taxon>
        <taxon>Arundo</taxon>
    </lineage>
</organism>
<dbReference type="AlphaFoldDB" id="A0A0A8ZZZ7"/>
<evidence type="ECO:0000313" key="1">
    <source>
        <dbReference type="EMBL" id="JAD44964.1"/>
    </source>
</evidence>
<name>A0A0A8ZZZ7_ARUDO</name>
<reference evidence="1" key="1">
    <citation type="submission" date="2014-09" db="EMBL/GenBank/DDBJ databases">
        <authorList>
            <person name="Magalhaes I.L.F."/>
            <person name="Oliveira U."/>
            <person name="Santos F.R."/>
            <person name="Vidigal T.H.D.A."/>
            <person name="Brescovit A.D."/>
            <person name="Santos A.J."/>
        </authorList>
    </citation>
    <scope>NUCLEOTIDE SEQUENCE</scope>
    <source>
        <tissue evidence="1">Shoot tissue taken approximately 20 cm above the soil surface</tissue>
    </source>
</reference>
<sequence>MRGLRIYLGILYHYMINGENVLVAQW</sequence>